<dbReference type="EMBL" id="JAMJEV010000047">
    <property type="protein sequence ID" value="MDO0826060.1"/>
    <property type="molecule type" value="Genomic_DNA"/>
</dbReference>
<evidence type="ECO:0000313" key="2">
    <source>
        <dbReference type="Proteomes" id="UP001176021"/>
    </source>
</evidence>
<comment type="caution">
    <text evidence="1">The sequence shown here is derived from an EMBL/GenBank/DDBJ whole genome shotgun (WGS) entry which is preliminary data.</text>
</comment>
<proteinExistence type="predicted"/>
<keyword evidence="2" id="KW-1185">Reference proteome</keyword>
<accession>A0ABT8QY17</accession>
<gene>
    <name evidence="1" type="ORF">M8H41_25095</name>
</gene>
<dbReference type="Proteomes" id="UP001176021">
    <property type="component" value="Unassembled WGS sequence"/>
</dbReference>
<evidence type="ECO:0000313" key="1">
    <source>
        <dbReference type="EMBL" id="MDO0826060.1"/>
    </source>
</evidence>
<sequence length="76" mass="8590">MDTISAWLGTSSQKNLIIKARIRTVISAVVRAKVLMEVSYGFDNNVVAEHYNVITVIEVIKNDSLQIMNLSFFDEE</sequence>
<name>A0ABT8QY17_9FIRM</name>
<protein>
    <submittedName>
        <fullName evidence="1">Uncharacterized protein</fullName>
    </submittedName>
</protein>
<reference evidence="1" key="1">
    <citation type="submission" date="2022-05" db="EMBL/GenBank/DDBJ databases">
        <title>Expanded diversity of anoxic marine methylotrophy in a Black Sea sulfate reducing microorganism.</title>
        <authorList>
            <person name="Fischer P.Q."/>
            <person name="Stams A.J.M."/>
            <person name="Villanueva L."/>
            <person name="Sousa D.Z."/>
        </authorList>
    </citation>
    <scope>NUCLEOTIDE SEQUENCE</scope>
    <source>
        <strain evidence="1">P130</strain>
    </source>
</reference>
<dbReference type="RefSeq" id="WP_302050405.1">
    <property type="nucleotide sequence ID" value="NZ_JAMJEV010000047.1"/>
</dbReference>
<organism evidence="1 2">
    <name type="scientific">Desulfosporosinus nitroreducens</name>
    <dbReference type="NCBI Taxonomy" id="2018668"/>
    <lineage>
        <taxon>Bacteria</taxon>
        <taxon>Bacillati</taxon>
        <taxon>Bacillota</taxon>
        <taxon>Clostridia</taxon>
        <taxon>Eubacteriales</taxon>
        <taxon>Desulfitobacteriaceae</taxon>
        <taxon>Desulfosporosinus</taxon>
    </lineage>
</organism>